<dbReference type="SUPFAM" id="SSF160980">
    <property type="entry name" value="SSO1389-like"/>
    <property type="match status" value="1"/>
</dbReference>
<proteinExistence type="predicted"/>
<dbReference type="InterPro" id="IPR013383">
    <property type="entry name" value="CRISPR-assoc_prot_DxTHG_CS"/>
</dbReference>
<keyword evidence="2" id="KW-1185">Reference proteome</keyword>
<organism evidence="1 2">
    <name type="scientific">Anaerobranca gottschalkii DSM 13577</name>
    <dbReference type="NCBI Taxonomy" id="1120990"/>
    <lineage>
        <taxon>Bacteria</taxon>
        <taxon>Bacillati</taxon>
        <taxon>Bacillota</taxon>
        <taxon>Clostridia</taxon>
        <taxon>Eubacteriales</taxon>
        <taxon>Proteinivoracaceae</taxon>
        <taxon>Anaerobranca</taxon>
    </lineage>
</organism>
<dbReference type="InterPro" id="IPR011742">
    <property type="entry name" value="CRISPR-assoc_prot_TM1812"/>
</dbReference>
<sequence length="207" mass="24162">MAKVLITIIGTGNPINRSYKPALYKIGDKEYETEFIAKALVQHYQIDKIFMLGTAKSMWEEVYLSFSKEEDQDKMLSRAGKIEEKIKKGGYDKCLIDEGDLKLISNTIEEYLGYQGSKCYLLKYGLNDQEIMENFNVFLEIEKELNDGDEIYLDITHSFRSLAIFQYMMINFAENVSKKDIKIKGIFYGMLDVYGQILKILKKLYYY</sequence>
<protein>
    <submittedName>
        <fullName evidence="1">CRISPR-associated protein, TM1812 family</fullName>
    </submittedName>
</protein>
<dbReference type="Gene3D" id="3.40.50.10640">
    <property type="entry name" value="SSO1389-like"/>
    <property type="match status" value="1"/>
</dbReference>
<dbReference type="AlphaFoldDB" id="A0A1I0ABL7"/>
<dbReference type="Proteomes" id="UP000243819">
    <property type="component" value="Unassembled WGS sequence"/>
</dbReference>
<evidence type="ECO:0000313" key="2">
    <source>
        <dbReference type="Proteomes" id="UP000243819"/>
    </source>
</evidence>
<dbReference type="NCBIfam" id="TIGR02549">
    <property type="entry name" value="CRISPR_DxTHG"/>
    <property type="match status" value="1"/>
</dbReference>
<evidence type="ECO:0000313" key="1">
    <source>
        <dbReference type="EMBL" id="SES91624.1"/>
    </source>
</evidence>
<accession>A0A1I0ABL7</accession>
<dbReference type="RefSeq" id="WP_177159721.1">
    <property type="nucleotide sequence ID" value="NZ_FOIF01000019.1"/>
</dbReference>
<dbReference type="NCBIfam" id="TIGR02221">
    <property type="entry name" value="cas_TM1812"/>
    <property type="match status" value="1"/>
</dbReference>
<dbReference type="STRING" id="1120990.SAMN03080614_101930"/>
<dbReference type="EMBL" id="FOIF01000019">
    <property type="protein sequence ID" value="SES91624.1"/>
    <property type="molecule type" value="Genomic_DNA"/>
</dbReference>
<gene>
    <name evidence="1" type="ORF">SAMN03080614_101930</name>
</gene>
<reference evidence="2" key="1">
    <citation type="submission" date="2016-10" db="EMBL/GenBank/DDBJ databases">
        <authorList>
            <person name="Varghese N."/>
            <person name="Submissions S."/>
        </authorList>
    </citation>
    <scope>NUCLEOTIDE SEQUENCE [LARGE SCALE GENOMIC DNA]</scope>
    <source>
        <strain evidence="2">DSM 13577</strain>
    </source>
</reference>
<name>A0A1I0ABL7_9FIRM</name>